<organism evidence="4 5">
    <name type="scientific">Vibrio navarrensis</name>
    <dbReference type="NCBI Taxonomy" id="29495"/>
    <lineage>
        <taxon>Bacteria</taxon>
        <taxon>Pseudomonadati</taxon>
        <taxon>Pseudomonadota</taxon>
        <taxon>Gammaproteobacteria</taxon>
        <taxon>Vibrionales</taxon>
        <taxon>Vibrionaceae</taxon>
        <taxon>Vibrio</taxon>
    </lineage>
</organism>
<keyword evidence="5" id="KW-1185">Reference proteome</keyword>
<dbReference type="EMBL" id="JMCG01000001">
    <property type="protein sequence ID" value="KGK11020.1"/>
    <property type="molecule type" value="Genomic_DNA"/>
</dbReference>
<dbReference type="GeneID" id="43682898"/>
<sequence length="345" mass="38995">MKYSLIALMTSSLVTMSGCESFDSQMPPKAEQTHHASQAVYEVEFAAAQQFYRQTELLSQSFADYCSAPTQEAREVRQQWHQTMLSWMALQGQERGPAAALEQSWNVQFWPDKKNTTGVKMSALTRREQSWSVDEIAVQSVTVQGLGALEWLLYDSQSNLPQNPQTCDTGVVIAGNLKRNAAKIATAWQSNPWVALDDKEWRSEYISLLSNQLEYAMKKMARPLANIGQPRPYFAESWRSETSFSNLKANIEALRQLYVAHGHGLDAMLREMGKQDLADRVLNQFNTMLATWPQERSLFSALATKDGYRLALAQYYKLEQLKYVIHDEVAVELGVVIGFNATDGD</sequence>
<dbReference type="eggNOG" id="COG3489">
    <property type="taxonomic scope" value="Bacteria"/>
</dbReference>
<dbReference type="InterPro" id="IPR034984">
    <property type="entry name" value="Imelysin-like_IPPA"/>
</dbReference>
<accession>A0A099MJP2</accession>
<gene>
    <name evidence="4" type="ORF">EA26_06770</name>
</gene>
<proteinExistence type="predicted"/>
<dbReference type="Proteomes" id="UP000029994">
    <property type="component" value="Unassembled WGS sequence"/>
</dbReference>
<dbReference type="STRING" id="29495.EA26_06770"/>
<evidence type="ECO:0000313" key="4">
    <source>
        <dbReference type="EMBL" id="KGK11020.1"/>
    </source>
</evidence>
<dbReference type="CDD" id="cd14659">
    <property type="entry name" value="Imelysin-like_IPPA"/>
    <property type="match status" value="1"/>
</dbReference>
<dbReference type="PROSITE" id="PS51257">
    <property type="entry name" value="PROKAR_LIPOPROTEIN"/>
    <property type="match status" value="1"/>
</dbReference>
<dbReference type="InterPro" id="IPR038352">
    <property type="entry name" value="Imelysin_sf"/>
</dbReference>
<dbReference type="InterPro" id="IPR018976">
    <property type="entry name" value="Imelysin-like"/>
</dbReference>
<comment type="subcellular location">
    <subcellularLocation>
        <location evidence="1">Cell envelope</location>
    </subcellularLocation>
</comment>
<dbReference type="AlphaFoldDB" id="A0A099MJP2"/>
<evidence type="ECO:0000256" key="2">
    <source>
        <dbReference type="ARBA" id="ARBA00022729"/>
    </source>
</evidence>
<evidence type="ECO:0000259" key="3">
    <source>
        <dbReference type="Pfam" id="PF09375"/>
    </source>
</evidence>
<name>A0A099MJP2_9VIBR</name>
<dbReference type="Pfam" id="PF09375">
    <property type="entry name" value="Peptidase_M75"/>
    <property type="match status" value="1"/>
</dbReference>
<reference evidence="4 5" key="1">
    <citation type="submission" date="2014-04" db="EMBL/GenBank/DDBJ databases">
        <title>Genome sequencing of Vibrio navarrensis strains.</title>
        <authorList>
            <person name="Gladney L.M."/>
            <person name="Katz L.S."/>
            <person name="Marino-Ramirez L."/>
            <person name="Jordan I.K."/>
        </authorList>
    </citation>
    <scope>NUCLEOTIDE SEQUENCE [LARGE SCALE GENOMIC DNA]</scope>
    <source>
        <strain evidence="4 5">ATCC 51183</strain>
    </source>
</reference>
<dbReference type="Gene3D" id="1.20.1420.20">
    <property type="entry name" value="M75 peptidase, HXXE motif"/>
    <property type="match status" value="1"/>
</dbReference>
<dbReference type="RefSeq" id="WP_039425867.1">
    <property type="nucleotide sequence ID" value="NZ_CP061845.1"/>
</dbReference>
<comment type="caution">
    <text evidence="4">The sequence shown here is derived from an EMBL/GenBank/DDBJ whole genome shotgun (WGS) entry which is preliminary data.</text>
</comment>
<dbReference type="GO" id="GO:0030313">
    <property type="term" value="C:cell envelope"/>
    <property type="evidence" value="ECO:0007669"/>
    <property type="project" value="UniProtKB-SubCell"/>
</dbReference>
<evidence type="ECO:0000313" key="5">
    <source>
        <dbReference type="Proteomes" id="UP000029994"/>
    </source>
</evidence>
<protein>
    <submittedName>
        <fullName evidence="4">Iron-regulated protein A</fullName>
    </submittedName>
</protein>
<keyword evidence="2" id="KW-0732">Signal</keyword>
<feature type="domain" description="Imelysin-like" evidence="3">
    <location>
        <begin position="46"/>
        <end position="323"/>
    </location>
</feature>
<evidence type="ECO:0000256" key="1">
    <source>
        <dbReference type="ARBA" id="ARBA00004196"/>
    </source>
</evidence>